<comment type="caution">
    <text evidence="2">The sequence shown here is derived from an EMBL/GenBank/DDBJ whole genome shotgun (WGS) entry which is preliminary data.</text>
</comment>
<proteinExistence type="predicted"/>
<sequence>MNHTRTTSLRPAWQNVAFGALVGLGTTVVVGLIVDGAGWVVNGLTADQVIGANIGLGLATFAARLVGTPLAGWWLLRLLNVPRPGAAALIGAVAYVVMGWSLQGDPALPGAILGWLILGPIAGAAGVFAAGLLPGRAGRRS</sequence>
<gene>
    <name evidence="2" type="ORF">ACFQRF_06570</name>
</gene>
<keyword evidence="1" id="KW-1133">Transmembrane helix</keyword>
<evidence type="ECO:0000313" key="2">
    <source>
        <dbReference type="EMBL" id="MFC7327401.1"/>
    </source>
</evidence>
<keyword evidence="1" id="KW-0472">Membrane</keyword>
<feature type="transmembrane region" description="Helical" evidence="1">
    <location>
        <begin position="12"/>
        <end position="34"/>
    </location>
</feature>
<name>A0ABW2KDW2_9ACTN</name>
<dbReference type="Proteomes" id="UP001596540">
    <property type="component" value="Unassembled WGS sequence"/>
</dbReference>
<evidence type="ECO:0000256" key="1">
    <source>
        <dbReference type="SAM" id="Phobius"/>
    </source>
</evidence>
<dbReference type="EMBL" id="JBHTBH010000002">
    <property type="protein sequence ID" value="MFC7327401.1"/>
    <property type="molecule type" value="Genomic_DNA"/>
</dbReference>
<dbReference type="RefSeq" id="WP_379869671.1">
    <property type="nucleotide sequence ID" value="NZ_JBHTBH010000002.1"/>
</dbReference>
<evidence type="ECO:0000313" key="3">
    <source>
        <dbReference type="Proteomes" id="UP001596540"/>
    </source>
</evidence>
<accession>A0ABW2KDW2</accession>
<reference evidence="3" key="1">
    <citation type="journal article" date="2019" name="Int. J. Syst. Evol. Microbiol.">
        <title>The Global Catalogue of Microorganisms (GCM) 10K type strain sequencing project: providing services to taxonomists for standard genome sequencing and annotation.</title>
        <authorList>
            <consortium name="The Broad Institute Genomics Platform"/>
            <consortium name="The Broad Institute Genome Sequencing Center for Infectious Disease"/>
            <person name="Wu L."/>
            <person name="Ma J."/>
        </authorList>
    </citation>
    <scope>NUCLEOTIDE SEQUENCE [LARGE SCALE GENOMIC DNA]</scope>
    <source>
        <strain evidence="3">CGMCC 4.7382</strain>
    </source>
</reference>
<protein>
    <recommendedName>
        <fullName evidence="4">Major facilitator superfamily (MFS) profile domain-containing protein</fullName>
    </recommendedName>
</protein>
<keyword evidence="3" id="KW-1185">Reference proteome</keyword>
<organism evidence="2 3">
    <name type="scientific">Marinactinospora rubrisoli</name>
    <dbReference type="NCBI Taxonomy" id="2715399"/>
    <lineage>
        <taxon>Bacteria</taxon>
        <taxon>Bacillati</taxon>
        <taxon>Actinomycetota</taxon>
        <taxon>Actinomycetes</taxon>
        <taxon>Streptosporangiales</taxon>
        <taxon>Nocardiopsidaceae</taxon>
        <taxon>Marinactinospora</taxon>
    </lineage>
</organism>
<keyword evidence="1" id="KW-0812">Transmembrane</keyword>
<evidence type="ECO:0008006" key="4">
    <source>
        <dbReference type="Google" id="ProtNLM"/>
    </source>
</evidence>
<feature type="transmembrane region" description="Helical" evidence="1">
    <location>
        <begin position="54"/>
        <end position="76"/>
    </location>
</feature>
<feature type="transmembrane region" description="Helical" evidence="1">
    <location>
        <begin position="108"/>
        <end position="133"/>
    </location>
</feature>
<feature type="transmembrane region" description="Helical" evidence="1">
    <location>
        <begin position="85"/>
        <end position="102"/>
    </location>
</feature>